<protein>
    <submittedName>
        <fullName evidence="1">Uncharacterized protein</fullName>
    </submittedName>
</protein>
<organism evidence="1 2">
    <name type="scientific">Stylosanthes scabra</name>
    <dbReference type="NCBI Taxonomy" id="79078"/>
    <lineage>
        <taxon>Eukaryota</taxon>
        <taxon>Viridiplantae</taxon>
        <taxon>Streptophyta</taxon>
        <taxon>Embryophyta</taxon>
        <taxon>Tracheophyta</taxon>
        <taxon>Spermatophyta</taxon>
        <taxon>Magnoliopsida</taxon>
        <taxon>eudicotyledons</taxon>
        <taxon>Gunneridae</taxon>
        <taxon>Pentapetalae</taxon>
        <taxon>rosids</taxon>
        <taxon>fabids</taxon>
        <taxon>Fabales</taxon>
        <taxon>Fabaceae</taxon>
        <taxon>Papilionoideae</taxon>
        <taxon>50 kb inversion clade</taxon>
        <taxon>dalbergioids sensu lato</taxon>
        <taxon>Dalbergieae</taxon>
        <taxon>Pterocarpus clade</taxon>
        <taxon>Stylosanthes</taxon>
    </lineage>
</organism>
<comment type="caution">
    <text evidence="1">The sequence shown here is derived from an EMBL/GenBank/DDBJ whole genome shotgun (WGS) entry which is preliminary data.</text>
</comment>
<sequence length="126" mass="14402">MAFVQSYICNSALFPKMRTYQWPRGPLCVFKHAETRFQPFILHFPPSETTILSSLNPSTHSPLSLIFIIIIIHHHHHQMASKEKVLQGNHPQGLVAHLPAAKPHMKLRGLKPNLMRKGDKCLVRGR</sequence>
<name>A0ABU6UR34_9FABA</name>
<proteinExistence type="predicted"/>
<keyword evidence="2" id="KW-1185">Reference proteome</keyword>
<gene>
    <name evidence="1" type="ORF">PIB30_066823</name>
</gene>
<evidence type="ECO:0000313" key="2">
    <source>
        <dbReference type="Proteomes" id="UP001341840"/>
    </source>
</evidence>
<dbReference type="Proteomes" id="UP001341840">
    <property type="component" value="Unassembled WGS sequence"/>
</dbReference>
<reference evidence="1 2" key="1">
    <citation type="journal article" date="2023" name="Plants (Basel)">
        <title>Bridging the Gap: Combining Genomics and Transcriptomics Approaches to Understand Stylosanthes scabra, an Orphan Legume from the Brazilian Caatinga.</title>
        <authorList>
            <person name="Ferreira-Neto J.R.C."/>
            <person name="da Silva M.D."/>
            <person name="Binneck E."/>
            <person name="de Melo N.F."/>
            <person name="da Silva R.H."/>
            <person name="de Melo A.L.T.M."/>
            <person name="Pandolfi V."/>
            <person name="Bustamante F.O."/>
            <person name="Brasileiro-Vidal A.C."/>
            <person name="Benko-Iseppon A.M."/>
        </authorList>
    </citation>
    <scope>NUCLEOTIDE SEQUENCE [LARGE SCALE GENOMIC DNA]</scope>
    <source>
        <tissue evidence="1">Leaves</tissue>
    </source>
</reference>
<dbReference type="EMBL" id="JASCZI010121516">
    <property type="protein sequence ID" value="MED6162063.1"/>
    <property type="molecule type" value="Genomic_DNA"/>
</dbReference>
<accession>A0ABU6UR34</accession>
<evidence type="ECO:0000313" key="1">
    <source>
        <dbReference type="EMBL" id="MED6162063.1"/>
    </source>
</evidence>